<dbReference type="AlphaFoldDB" id="A0A9I9CFL9"/>
<dbReference type="EnsemblPlants" id="MELO3C002762.2.1">
    <property type="protein sequence ID" value="MELO3C002762.2.1"/>
    <property type="gene ID" value="MELO3C002762.2"/>
</dbReference>
<protein>
    <submittedName>
        <fullName evidence="6">Uncharacterized protein</fullName>
    </submittedName>
</protein>
<dbReference type="InterPro" id="IPR044610">
    <property type="entry name" value="GLCAT14A/B/C"/>
</dbReference>
<keyword evidence="2" id="KW-0328">Glycosyltransferase</keyword>
<organism evidence="6">
    <name type="scientific">Cucumis melo</name>
    <name type="common">Muskmelon</name>
    <dbReference type="NCBI Taxonomy" id="3656"/>
    <lineage>
        <taxon>Eukaryota</taxon>
        <taxon>Viridiplantae</taxon>
        <taxon>Streptophyta</taxon>
        <taxon>Embryophyta</taxon>
        <taxon>Tracheophyta</taxon>
        <taxon>Spermatophyta</taxon>
        <taxon>Magnoliopsida</taxon>
        <taxon>eudicotyledons</taxon>
        <taxon>Gunneridae</taxon>
        <taxon>Pentapetalae</taxon>
        <taxon>rosids</taxon>
        <taxon>fabids</taxon>
        <taxon>Cucurbitales</taxon>
        <taxon>Cucurbitaceae</taxon>
        <taxon>Benincaseae</taxon>
        <taxon>Cucumis</taxon>
    </lineage>
</organism>
<accession>A0A9I9CFL9</accession>
<comment type="subcellular location">
    <subcellularLocation>
        <location evidence="1">Membrane</location>
        <topology evidence="1">Single-pass type II membrane protein</topology>
    </subcellularLocation>
</comment>
<evidence type="ECO:0000256" key="5">
    <source>
        <dbReference type="ARBA" id="ARBA00023180"/>
    </source>
</evidence>
<evidence type="ECO:0000256" key="4">
    <source>
        <dbReference type="ARBA" id="ARBA00023136"/>
    </source>
</evidence>
<dbReference type="PANTHER" id="PTHR45719:SF9">
    <property type="entry name" value="CORE-2_I-BRANCHING BETA-1,6-N-ACETYLGLUCOSAMINYLTRANSFERASE FAMILY PROTEIN"/>
    <property type="match status" value="1"/>
</dbReference>
<proteinExistence type="predicted"/>
<dbReference type="Pfam" id="PF02485">
    <property type="entry name" value="Branch"/>
    <property type="match status" value="1"/>
</dbReference>
<reference evidence="6" key="1">
    <citation type="submission" date="2023-03" db="UniProtKB">
        <authorList>
            <consortium name="EnsemblPlants"/>
        </authorList>
    </citation>
    <scope>IDENTIFICATION</scope>
</reference>
<evidence type="ECO:0000256" key="2">
    <source>
        <dbReference type="ARBA" id="ARBA00022676"/>
    </source>
</evidence>
<name>A0A9I9CFL9_CUCME</name>
<keyword evidence="3" id="KW-0808">Transferase</keyword>
<dbReference type="InterPro" id="IPR003406">
    <property type="entry name" value="Glyco_trans_14"/>
</dbReference>
<keyword evidence="4" id="KW-0472">Membrane</keyword>
<dbReference type="GO" id="GO:0015020">
    <property type="term" value="F:glucuronosyltransferase activity"/>
    <property type="evidence" value="ECO:0007669"/>
    <property type="project" value="InterPro"/>
</dbReference>
<keyword evidence="5" id="KW-0325">Glycoprotein</keyword>
<evidence type="ECO:0000313" key="6">
    <source>
        <dbReference type="EnsemblPlants" id="MELO3C002762.2.1"/>
    </source>
</evidence>
<evidence type="ECO:0000256" key="1">
    <source>
        <dbReference type="ARBA" id="ARBA00004606"/>
    </source>
</evidence>
<sequence>MDEEELMNLSASDYPLMTQDDLFHVFSNITRNFNFIEHSQIAGWKLGHRAKPIIIDPGLYLSKKSELA</sequence>
<dbReference type="PANTHER" id="PTHR45719">
    <property type="entry name" value="GLYCOSYLTRANSFERASE"/>
    <property type="match status" value="1"/>
</dbReference>
<dbReference type="Gramene" id="MELO3C002762.2.1">
    <property type="protein sequence ID" value="MELO3C002762.2.1"/>
    <property type="gene ID" value="MELO3C002762.2"/>
</dbReference>
<evidence type="ECO:0000256" key="3">
    <source>
        <dbReference type="ARBA" id="ARBA00022679"/>
    </source>
</evidence>
<dbReference type="GO" id="GO:0016020">
    <property type="term" value="C:membrane"/>
    <property type="evidence" value="ECO:0007669"/>
    <property type="project" value="UniProtKB-SubCell"/>
</dbReference>